<dbReference type="RefSeq" id="WP_187473801.1">
    <property type="nucleotide sequence ID" value="NZ_CP060693.1"/>
</dbReference>
<dbReference type="AlphaFoldDB" id="A0A7G9LKN5"/>
<gene>
    <name evidence="1" type="primary">pglZ</name>
    <name evidence="1" type="ORF">HOO34_05680</name>
</gene>
<evidence type="ECO:0000313" key="1">
    <source>
        <dbReference type="EMBL" id="QNM89184.1"/>
    </source>
</evidence>
<dbReference type="Pfam" id="PF08665">
    <property type="entry name" value="PglZ"/>
    <property type="match status" value="1"/>
</dbReference>
<dbReference type="InterPro" id="IPR014060">
    <property type="entry name" value="PglZ"/>
</dbReference>
<dbReference type="SUPFAM" id="SSF53649">
    <property type="entry name" value="Alkaline phosphatase-like"/>
    <property type="match status" value="1"/>
</dbReference>
<dbReference type="EMBL" id="CP060693">
    <property type="protein sequence ID" value="QNM89184.1"/>
    <property type="molecule type" value="Genomic_DNA"/>
</dbReference>
<proteinExistence type="predicted"/>
<dbReference type="Gene3D" id="3.40.720.10">
    <property type="entry name" value="Alkaline Phosphatase, subunit A"/>
    <property type="match status" value="1"/>
</dbReference>
<organism evidence="1 2">
    <name type="scientific">Aliarcobacter cryaerophilus</name>
    <dbReference type="NCBI Taxonomy" id="28198"/>
    <lineage>
        <taxon>Bacteria</taxon>
        <taxon>Pseudomonadati</taxon>
        <taxon>Campylobacterota</taxon>
        <taxon>Epsilonproteobacteria</taxon>
        <taxon>Campylobacterales</taxon>
        <taxon>Arcobacteraceae</taxon>
        <taxon>Aliarcobacter</taxon>
    </lineage>
</organism>
<reference evidence="1 2" key="1">
    <citation type="journal article" date="2020" name="Front. Microbiol.">
        <title>Genomic Analysis and Antimicrobial Resistance of Aliarcobacter cryaerophilus Strains From German Water Poultry.</title>
        <authorList>
            <person name="Muller E."/>
            <person name="Hotzel H."/>
            <person name="Ahlers C."/>
            <person name="Hanel I."/>
            <person name="Tomaso H."/>
            <person name="Abdel-Glil M.Y."/>
        </authorList>
    </citation>
    <scope>NUCLEOTIDE SEQUENCE [LARGE SCALE GENOMIC DNA]</scope>
    <source>
        <strain evidence="1 2">16CS1285-4</strain>
    </source>
</reference>
<protein>
    <submittedName>
        <fullName evidence="1">BREX-1 system phosphatase PglZ type A</fullName>
    </submittedName>
</protein>
<name>A0A7G9LKN5_9BACT</name>
<dbReference type="NCBIfam" id="TIGR02687">
    <property type="entry name" value="BREX-1 system phosphatase PglZ type A"/>
    <property type="match status" value="1"/>
</dbReference>
<sequence length="834" mass="97540">MNQQINESINKLFQKHRIIFWYDEKKQFEEYFADLILDDAEAIKIENNEFAIKYKILREDKEKKFLVYKADKRPDNLQNWLLDVELYSGEFRTDKIALWLADLGLGLDFINVVEKYQEFFSHARLEKLKSKLSKSDTPSSLPFKMMDVVCSSGVRIDEIMESLLSENSENRDRKYKELVKFGLSKLFWEQIKKNYGYESDEPSVKDFVVTLFKDVYERNFVDKSLLNSDALVFMNRWKDSRKHQSVFEHFSKECEEILKIEDDVINRDFRDLLELDYFDVIEVHIIRALINEVVSRSSSHGDITLWIRNRRQSHWYEKYSDIYEAIDYASKFIAYIDKTELNIENLKHGIDIYSTVLFEIDKMYRKFTYHMYESKQVTLLEKLSSLIENIYTNNYLVKLGDNWQTHIDKMDRWQFNENIMQKDFYKKFVQPTLDKNGKIYVIISDALRYEIAHEFVGMMRQEDMFEAKISPIVSMLPSYTQLGMASLLPNKNIKLSGDDSGTVIVDDINSRSGNREKVLKFYVPNSMTISAKKFLGMTKTAEYGTREVVRDNDVVYIYHNIIDHEGKQETEDTVFRAAEECLNELKQIVRKLTSANATNIIVTADHGFLYQFKSLQESDFAQNSASGEEVLYLDRRFVIGKNLEDHQSFKKFSEKDLGLDGGLEVLFPKSINRLRKKRSSSKFVHGGATLQEIVVPVVQINKKRKTDTLNVDVSVISGQSSIISSGQISVTFYQQESVTDKLLPRVLKVGIYSKDGILISDTHTLTFDLKSDNPREREMKVRFLLSTNSDDYNNQEVFLRLEKISPAPETSHDKFYGDGVKYTLRKSIKSDFDF</sequence>
<dbReference type="InterPro" id="IPR017850">
    <property type="entry name" value="Alkaline_phosphatase_core_sf"/>
</dbReference>
<dbReference type="Proteomes" id="UP000515842">
    <property type="component" value="Chromosome"/>
</dbReference>
<accession>A0A7G9LKN5</accession>
<evidence type="ECO:0000313" key="2">
    <source>
        <dbReference type="Proteomes" id="UP000515842"/>
    </source>
</evidence>